<comment type="caution">
    <text evidence="1">The sequence shown here is derived from an EMBL/GenBank/DDBJ whole genome shotgun (WGS) entry which is preliminary data.</text>
</comment>
<name>A0AAW6Z3L8_9BACI</name>
<protein>
    <recommendedName>
        <fullName evidence="3">Aspartyl-phosphate phosphatase Spo0E family protein</fullName>
    </recommendedName>
</protein>
<dbReference type="AlphaFoldDB" id="A0AAW6Z3L8"/>
<reference evidence="1" key="1">
    <citation type="submission" date="2022-11" db="EMBL/GenBank/DDBJ databases">
        <title>WGS-based characterization of Bacillus cereus isolated from food &amp; feed additives.</title>
        <authorList>
            <person name="Bogaerts B."/>
            <person name="Fraiture M.-A."/>
            <person name="Roosens N.H.C."/>
            <person name="De Keersmaecker S.C.J."/>
            <person name="Vanneste K."/>
        </authorList>
    </citation>
    <scope>NUCLEOTIDE SEQUENCE</scope>
    <source>
        <strain evidence="1">74.2</strain>
    </source>
</reference>
<evidence type="ECO:0008006" key="3">
    <source>
        <dbReference type="Google" id="ProtNLM"/>
    </source>
</evidence>
<dbReference type="EMBL" id="JAPNPE010000031">
    <property type="protein sequence ID" value="MDK7395151.1"/>
    <property type="molecule type" value="Genomic_DNA"/>
</dbReference>
<sequence>MKNSFVVEQSIKNVCAEIDNLKEKLKLLGIDPRDYYKMIDSLTVVRLHLDSMR</sequence>
<organism evidence="1 2">
    <name type="scientific">Bacillus pacificus</name>
    <dbReference type="NCBI Taxonomy" id="2026187"/>
    <lineage>
        <taxon>Bacteria</taxon>
        <taxon>Bacillati</taxon>
        <taxon>Bacillota</taxon>
        <taxon>Bacilli</taxon>
        <taxon>Bacillales</taxon>
        <taxon>Bacillaceae</taxon>
        <taxon>Bacillus</taxon>
        <taxon>Bacillus cereus group</taxon>
    </lineage>
</organism>
<evidence type="ECO:0000313" key="2">
    <source>
        <dbReference type="Proteomes" id="UP001174229"/>
    </source>
</evidence>
<dbReference type="Proteomes" id="UP001174229">
    <property type="component" value="Unassembled WGS sequence"/>
</dbReference>
<gene>
    <name evidence="1" type="ORF">OWO78_27935</name>
</gene>
<evidence type="ECO:0000313" key="1">
    <source>
        <dbReference type="EMBL" id="MDK7395151.1"/>
    </source>
</evidence>
<accession>A0AAW6Z3L8</accession>
<proteinExistence type="predicted"/>
<dbReference type="RefSeq" id="WP_000797862.1">
    <property type="nucleotide sequence ID" value="NZ_JAFLOQ010000003.1"/>
</dbReference>